<evidence type="ECO:0000256" key="1">
    <source>
        <dbReference type="SAM" id="SignalP"/>
    </source>
</evidence>
<feature type="chain" id="PRO_5046586970" evidence="1">
    <location>
        <begin position="18"/>
        <end position="164"/>
    </location>
</feature>
<organism evidence="3 4">
    <name type="scientific">Flagellimonas yonaguniensis</name>
    <dbReference type="NCBI Taxonomy" id="3031325"/>
    <lineage>
        <taxon>Bacteria</taxon>
        <taxon>Pseudomonadati</taxon>
        <taxon>Bacteroidota</taxon>
        <taxon>Flavobacteriia</taxon>
        <taxon>Flavobacteriales</taxon>
        <taxon>Flavobacteriaceae</taxon>
        <taxon>Flagellimonas</taxon>
    </lineage>
</organism>
<comment type="caution">
    <text evidence="3">The sequence shown here is derived from an EMBL/GenBank/DDBJ whole genome shotgun (WGS) entry which is preliminary data.</text>
</comment>
<dbReference type="InterPro" id="IPR046232">
    <property type="entry name" value="DUF6265"/>
</dbReference>
<protein>
    <submittedName>
        <fullName evidence="3">DUF6265 family protein</fullName>
    </submittedName>
</protein>
<proteinExistence type="predicted"/>
<keyword evidence="1" id="KW-0732">Signal</keyword>
<dbReference type="Proteomes" id="UP001221366">
    <property type="component" value="Unassembled WGS sequence"/>
</dbReference>
<gene>
    <name evidence="3" type="ORF">PY092_15960</name>
</gene>
<name>A0ABT5Y2U6_9FLAO</name>
<dbReference type="RefSeq" id="WP_275616807.1">
    <property type="nucleotide sequence ID" value="NZ_JARFVB010000013.1"/>
</dbReference>
<keyword evidence="4" id="KW-1185">Reference proteome</keyword>
<accession>A0ABT5Y2U6</accession>
<feature type="signal peptide" evidence="1">
    <location>
        <begin position="1"/>
        <end position="17"/>
    </location>
</feature>
<dbReference type="EMBL" id="JARFVB010000013">
    <property type="protein sequence ID" value="MDF0717659.1"/>
    <property type="molecule type" value="Genomic_DNA"/>
</dbReference>
<sequence>MRSIAIILMFSAGLVSAQETLQLPEGQSSPKANLKDVSWVEGHWTGEAFGGIAEEIWSAPLGNSMMFVFRMVNDDKVSFYESGHIQQLDDSIILQLKHFDGNMRGWEEKNETIDFKLVKLEPNKVYFEGLTMEKISDDQMNVWVLIEDQGKTNEVLFAYKKANK</sequence>
<feature type="domain" description="DUF6265" evidence="2">
    <location>
        <begin position="38"/>
        <end position="144"/>
    </location>
</feature>
<reference evidence="3 4" key="1">
    <citation type="submission" date="2023-03" db="EMBL/GenBank/DDBJ databases">
        <title>Muricauda XX sp. nov. and Muricauda XXX sp. nov., two novel species isolated from Okinawa Trough.</title>
        <authorList>
            <person name="Cao W."/>
            <person name="Deng X."/>
        </authorList>
    </citation>
    <scope>NUCLEOTIDE SEQUENCE [LARGE SCALE GENOMIC DNA]</scope>
    <source>
        <strain evidence="3 4">334s03</strain>
    </source>
</reference>
<evidence type="ECO:0000313" key="3">
    <source>
        <dbReference type="EMBL" id="MDF0717659.1"/>
    </source>
</evidence>
<evidence type="ECO:0000259" key="2">
    <source>
        <dbReference type="Pfam" id="PF19780"/>
    </source>
</evidence>
<dbReference type="Pfam" id="PF19780">
    <property type="entry name" value="DUF6265"/>
    <property type="match status" value="1"/>
</dbReference>
<evidence type="ECO:0000313" key="4">
    <source>
        <dbReference type="Proteomes" id="UP001221366"/>
    </source>
</evidence>